<feature type="chain" id="PRO_5036286985" evidence="1">
    <location>
        <begin position="21"/>
        <end position="270"/>
    </location>
</feature>
<protein>
    <submittedName>
        <fullName evidence="3">DUF4882 domain-containing protein</fullName>
    </submittedName>
</protein>
<dbReference type="GeneID" id="45416703"/>
<dbReference type="PATRIC" id="fig|1217696.3.peg.1790"/>
<dbReference type="PROSITE" id="PS51257">
    <property type="entry name" value="PROKAR_LIPOPROTEIN"/>
    <property type="match status" value="1"/>
</dbReference>
<reference evidence="2 4" key="1">
    <citation type="submission" date="2013-06" db="EMBL/GenBank/DDBJ databases">
        <title>The Genome Sequence of Acinetobacter sp. NIPH 2036.</title>
        <authorList>
            <consortium name="The Broad Institute Genome Sequencing Platform"/>
            <consortium name="The Broad Institute Genome Sequencing Center for Infectious Disease"/>
            <person name="Cerqueira G."/>
            <person name="Feldgarden M."/>
            <person name="Courvalin P."/>
            <person name="Perichon B."/>
            <person name="Grillot-Courvalin C."/>
            <person name="Clermont D."/>
            <person name="Rocha E."/>
            <person name="Yoon E.-J."/>
            <person name="Nemec A."/>
            <person name="Young S.K."/>
            <person name="Zeng Q."/>
            <person name="Gargeya S."/>
            <person name="Fitzgerald M."/>
            <person name="Abouelleil A."/>
            <person name="Alvarado L."/>
            <person name="Berlin A.M."/>
            <person name="Chapman S.B."/>
            <person name="Dewar J."/>
            <person name="Goldberg J."/>
            <person name="Griggs A."/>
            <person name="Gujja S."/>
            <person name="Hansen M."/>
            <person name="Howarth C."/>
            <person name="Imamovic A."/>
            <person name="Larimer J."/>
            <person name="McCowan C."/>
            <person name="Murphy C."/>
            <person name="Pearson M."/>
            <person name="Priest M."/>
            <person name="Roberts A."/>
            <person name="Saif S."/>
            <person name="Shea T."/>
            <person name="Sykes S."/>
            <person name="Wortman J."/>
            <person name="Nusbaum C."/>
            <person name="Birren B."/>
        </authorList>
    </citation>
    <scope>NUCLEOTIDE SEQUENCE [LARGE SCALE GENOMIC DNA]</scope>
    <source>
        <strain evidence="2 4">NIPH 2036</strain>
    </source>
</reference>
<dbReference type="Proteomes" id="UP000316981">
    <property type="component" value="Unassembled WGS sequence"/>
</dbReference>
<evidence type="ECO:0000256" key="1">
    <source>
        <dbReference type="SAM" id="SignalP"/>
    </source>
</evidence>
<proteinExistence type="predicted"/>
<dbReference type="Proteomes" id="UP000014559">
    <property type="component" value="Unassembled WGS sequence"/>
</dbReference>
<dbReference type="EMBL" id="VMTP01000047">
    <property type="protein sequence ID" value="TVT83662.1"/>
    <property type="molecule type" value="Genomic_DNA"/>
</dbReference>
<accession>S3UEA7</accession>
<name>S3UEA7_9GAMM</name>
<evidence type="ECO:0000313" key="5">
    <source>
        <dbReference type="Proteomes" id="UP000316981"/>
    </source>
</evidence>
<dbReference type="HOGENOM" id="CLU_076283_1_0_6"/>
<gene>
    <name evidence="2" type="ORF">F907_01827</name>
    <name evidence="3" type="ORF">FPV60_07305</name>
</gene>
<organism evidence="2 4">
    <name type="scientific">Acinetobacter colistiniresistens</name>
    <dbReference type="NCBI Taxonomy" id="280145"/>
    <lineage>
        <taxon>Bacteria</taxon>
        <taxon>Pseudomonadati</taxon>
        <taxon>Pseudomonadota</taxon>
        <taxon>Gammaproteobacteria</taxon>
        <taxon>Moraxellales</taxon>
        <taxon>Moraxellaceae</taxon>
        <taxon>Acinetobacter</taxon>
    </lineage>
</organism>
<dbReference type="InterPro" id="IPR032620">
    <property type="entry name" value="DUF4882"/>
</dbReference>
<feature type="signal peptide" evidence="1">
    <location>
        <begin position="1"/>
        <end position="20"/>
    </location>
</feature>
<dbReference type="EMBL" id="ATGK01000011">
    <property type="protein sequence ID" value="EPG37857.1"/>
    <property type="molecule type" value="Genomic_DNA"/>
</dbReference>
<keyword evidence="1" id="KW-0732">Signal</keyword>
<sequence>MKKLSTTVIFCLISIGNASAACSYILDATNAQLAQIQPNISQKFSSVNITTQQSSQTIAAFAGKYIFLSGSNLGVQKLLNFPSNPQATVFGDKVMPQSGVSVFEYQLNNFIPQLTGDERQVIKSGLIIYAGAQDSPIQNIVINATLDNVNDPSFGQNSILNLNFLNFKNSNIASFSYPVTLPISNNFKLGFYINQDGNQIGFNLNGINKGYLFSFDRKIEKISILPRADIEVPIGATVVGQNVTGTLITDSKDITLAYPLGSRDICGNII</sequence>
<evidence type="ECO:0000313" key="2">
    <source>
        <dbReference type="EMBL" id="EPG37857.1"/>
    </source>
</evidence>
<dbReference type="RefSeq" id="WP_016652450.1">
    <property type="nucleotide sequence ID" value="NZ_BHGD02000131.1"/>
</dbReference>
<reference evidence="3 5" key="2">
    <citation type="submission" date="2019-07" db="EMBL/GenBank/DDBJ databases">
        <title>Draft Genome Sequence of the first blaOXA-58-Harboring Acinetobacter colistiniresistens clinical isolate from Brazil.</title>
        <authorList>
            <person name="Favaro L.S."/>
            <person name="Paula-Petroli S.B."/>
            <person name="Moura C.F."/>
            <person name="Tognim M.C.B."/>
            <person name="Venancio E.J."/>
            <person name="Yamada-Ogatta S.F."/>
            <person name="Carrara-Marroni F.E."/>
        </authorList>
    </citation>
    <scope>NUCLEOTIDE SEQUENCE [LARGE SCALE GENOMIC DNA]</scope>
    <source>
        <strain evidence="3 5">DL</strain>
    </source>
</reference>
<comment type="caution">
    <text evidence="2">The sequence shown here is derived from an EMBL/GenBank/DDBJ whole genome shotgun (WGS) entry which is preliminary data.</text>
</comment>
<evidence type="ECO:0000313" key="3">
    <source>
        <dbReference type="EMBL" id="TVT83662.1"/>
    </source>
</evidence>
<dbReference type="AlphaFoldDB" id="S3UEA7"/>
<dbReference type="Pfam" id="PF16223">
    <property type="entry name" value="DUF4882"/>
    <property type="match status" value="1"/>
</dbReference>
<evidence type="ECO:0000313" key="4">
    <source>
        <dbReference type="Proteomes" id="UP000014559"/>
    </source>
</evidence>